<feature type="region of interest" description="Disordered" evidence="1">
    <location>
        <begin position="31"/>
        <end position="51"/>
    </location>
</feature>
<dbReference type="Proteomes" id="UP001176521">
    <property type="component" value="Unassembled WGS sequence"/>
</dbReference>
<evidence type="ECO:0000256" key="1">
    <source>
        <dbReference type="SAM" id="MobiDB-lite"/>
    </source>
</evidence>
<dbReference type="AlphaFoldDB" id="A0AAN6G458"/>
<keyword evidence="3" id="KW-1185">Reference proteome</keyword>
<organism evidence="2 3">
    <name type="scientific">Tilletia horrida</name>
    <dbReference type="NCBI Taxonomy" id="155126"/>
    <lineage>
        <taxon>Eukaryota</taxon>
        <taxon>Fungi</taxon>
        <taxon>Dikarya</taxon>
        <taxon>Basidiomycota</taxon>
        <taxon>Ustilaginomycotina</taxon>
        <taxon>Exobasidiomycetes</taxon>
        <taxon>Tilletiales</taxon>
        <taxon>Tilletiaceae</taxon>
        <taxon>Tilletia</taxon>
    </lineage>
</organism>
<evidence type="ECO:0000313" key="2">
    <source>
        <dbReference type="EMBL" id="KAK0519186.1"/>
    </source>
</evidence>
<comment type="caution">
    <text evidence="2">The sequence shown here is derived from an EMBL/GenBank/DDBJ whole genome shotgun (WGS) entry which is preliminary data.</text>
</comment>
<sequence length="51" mass="5231">MAVNQKPDIGQAVVKFLSDKNKTAIAVLGMAPSTSAPDPPGAPKILSIKVD</sequence>
<name>A0AAN6G458_9BASI</name>
<dbReference type="EMBL" id="JAPDMQ010001060">
    <property type="protein sequence ID" value="KAK0519186.1"/>
    <property type="molecule type" value="Genomic_DNA"/>
</dbReference>
<protein>
    <submittedName>
        <fullName evidence="2">Uncharacterized protein</fullName>
    </submittedName>
</protein>
<evidence type="ECO:0000313" key="3">
    <source>
        <dbReference type="Proteomes" id="UP001176521"/>
    </source>
</evidence>
<reference evidence="2" key="1">
    <citation type="journal article" date="2023" name="PhytoFront">
        <title>Draft Genome Resources of Seven Strains of Tilletia horrida, Causal Agent of Kernel Smut of Rice.</title>
        <authorList>
            <person name="Khanal S."/>
            <person name="Antony Babu S."/>
            <person name="Zhou X.G."/>
        </authorList>
    </citation>
    <scope>NUCLEOTIDE SEQUENCE</scope>
    <source>
        <strain evidence="2">TX3</strain>
    </source>
</reference>
<gene>
    <name evidence="2" type="ORF">OC842_007530</name>
</gene>
<accession>A0AAN6G458</accession>
<proteinExistence type="predicted"/>